<organism evidence="3 4">
    <name type="scientific">Candidatus Magasanikbacteria bacterium CG11_big_fil_rev_8_21_14_0_20_43_7</name>
    <dbReference type="NCBI Taxonomy" id="1974654"/>
    <lineage>
        <taxon>Bacteria</taxon>
        <taxon>Candidatus Magasanikiibacteriota</taxon>
    </lineage>
</organism>
<keyword evidence="1" id="KW-0472">Membrane</keyword>
<reference evidence="3 4" key="1">
    <citation type="submission" date="2017-09" db="EMBL/GenBank/DDBJ databases">
        <title>Depth-based differentiation of microbial function through sediment-hosted aquifers and enrichment of novel symbionts in the deep terrestrial subsurface.</title>
        <authorList>
            <person name="Probst A.J."/>
            <person name="Ladd B."/>
            <person name="Jarett J.K."/>
            <person name="Geller-Mcgrath D.E."/>
            <person name="Sieber C.M."/>
            <person name="Emerson J.B."/>
            <person name="Anantharaman K."/>
            <person name="Thomas B.C."/>
            <person name="Malmstrom R."/>
            <person name="Stieglmeier M."/>
            <person name="Klingl A."/>
            <person name="Woyke T."/>
            <person name="Ryan C.M."/>
            <person name="Banfield J.F."/>
        </authorList>
    </citation>
    <scope>NUCLEOTIDE SEQUENCE [LARGE SCALE GENOMIC DNA]</scope>
    <source>
        <strain evidence="3">CG11_big_fil_rev_8_21_14_0_20_43_7</strain>
    </source>
</reference>
<dbReference type="AlphaFoldDB" id="A0A2H0N437"/>
<feature type="transmembrane region" description="Helical" evidence="1">
    <location>
        <begin position="54"/>
        <end position="76"/>
    </location>
</feature>
<proteinExistence type="predicted"/>
<keyword evidence="1" id="KW-0812">Transmembrane</keyword>
<evidence type="ECO:0000313" key="3">
    <source>
        <dbReference type="EMBL" id="PIR02876.1"/>
    </source>
</evidence>
<dbReference type="InterPro" id="IPR043993">
    <property type="entry name" value="T4SS_pilin"/>
</dbReference>
<feature type="chain" id="PRO_5013856777" description="DUF4134 domain-containing protein" evidence="2">
    <location>
        <begin position="27"/>
        <end position="124"/>
    </location>
</feature>
<evidence type="ECO:0000256" key="1">
    <source>
        <dbReference type="SAM" id="Phobius"/>
    </source>
</evidence>
<sequence>MNYRLIKTFTISLILAMSVFALPAFADGNLGTSGKNLQNVATKAGTTEGDISSIIGTVINAVLTLVGLAFLMLMVYAGMLWMTARGESEPVEKARKIITGSLIGLVIVMSAYAITAFVTASFNK</sequence>
<dbReference type="EMBL" id="PCWM01000078">
    <property type="protein sequence ID" value="PIR02876.1"/>
    <property type="molecule type" value="Genomic_DNA"/>
</dbReference>
<name>A0A2H0N437_9BACT</name>
<feature type="transmembrane region" description="Helical" evidence="1">
    <location>
        <begin position="97"/>
        <end position="122"/>
    </location>
</feature>
<evidence type="ECO:0008006" key="5">
    <source>
        <dbReference type="Google" id="ProtNLM"/>
    </source>
</evidence>
<evidence type="ECO:0000313" key="4">
    <source>
        <dbReference type="Proteomes" id="UP000229782"/>
    </source>
</evidence>
<dbReference type="Proteomes" id="UP000229782">
    <property type="component" value="Unassembled WGS sequence"/>
</dbReference>
<keyword evidence="2" id="KW-0732">Signal</keyword>
<accession>A0A2H0N437</accession>
<evidence type="ECO:0000256" key="2">
    <source>
        <dbReference type="SAM" id="SignalP"/>
    </source>
</evidence>
<gene>
    <name evidence="3" type="ORF">COV60_03285</name>
</gene>
<feature type="signal peptide" evidence="2">
    <location>
        <begin position="1"/>
        <end position="26"/>
    </location>
</feature>
<protein>
    <recommendedName>
        <fullName evidence="5">DUF4134 domain-containing protein</fullName>
    </recommendedName>
</protein>
<keyword evidence="1" id="KW-1133">Transmembrane helix</keyword>
<dbReference type="Pfam" id="PF18895">
    <property type="entry name" value="T4SS_pilin"/>
    <property type="match status" value="1"/>
</dbReference>
<comment type="caution">
    <text evidence="3">The sequence shown here is derived from an EMBL/GenBank/DDBJ whole genome shotgun (WGS) entry which is preliminary data.</text>
</comment>